<feature type="region of interest" description="Disordered" evidence="2">
    <location>
        <begin position="505"/>
        <end position="580"/>
    </location>
</feature>
<dbReference type="PROSITE" id="PS51352">
    <property type="entry name" value="THIOREDOXIN_2"/>
    <property type="match status" value="1"/>
</dbReference>
<evidence type="ECO:0000256" key="1">
    <source>
        <dbReference type="ARBA" id="ARBA00023157"/>
    </source>
</evidence>
<feature type="domain" description="Ubiquitin-like" evidence="3">
    <location>
        <begin position="51"/>
        <end position="127"/>
    </location>
</feature>
<feature type="region of interest" description="Disordered" evidence="2">
    <location>
        <begin position="1"/>
        <end position="32"/>
    </location>
</feature>
<dbReference type="SUPFAM" id="SSF54236">
    <property type="entry name" value="Ubiquitin-like"/>
    <property type="match status" value="1"/>
</dbReference>
<organism evidence="5">
    <name type="scientific">Compsopogon caeruleus</name>
    <dbReference type="NCBI Taxonomy" id="31354"/>
    <lineage>
        <taxon>Eukaryota</taxon>
        <taxon>Rhodophyta</taxon>
        <taxon>Compsopogonophyceae</taxon>
        <taxon>Compsopogonales</taxon>
        <taxon>Compsopogonaceae</taxon>
        <taxon>Compsopogon</taxon>
    </lineage>
</organism>
<keyword evidence="1" id="KW-1015">Disulfide bond</keyword>
<dbReference type="SUPFAM" id="SSF143503">
    <property type="entry name" value="PUG domain-like"/>
    <property type="match status" value="1"/>
</dbReference>
<dbReference type="Pfam" id="PF00085">
    <property type="entry name" value="Thioredoxin"/>
    <property type="match status" value="1"/>
</dbReference>
<gene>
    <name evidence="5" type="ORF">CCAE0312_LOCUS9154</name>
</gene>
<dbReference type="InterPro" id="IPR013766">
    <property type="entry name" value="Thioredoxin_domain"/>
</dbReference>
<evidence type="ECO:0000256" key="2">
    <source>
        <dbReference type="SAM" id="MobiDB-lite"/>
    </source>
</evidence>
<reference evidence="5" key="1">
    <citation type="submission" date="2021-01" db="EMBL/GenBank/DDBJ databases">
        <authorList>
            <person name="Corre E."/>
            <person name="Pelletier E."/>
            <person name="Niang G."/>
            <person name="Scheremetjew M."/>
            <person name="Finn R."/>
            <person name="Kale V."/>
            <person name="Holt S."/>
            <person name="Cochrane G."/>
            <person name="Meng A."/>
            <person name="Brown T."/>
            <person name="Cohen L."/>
        </authorList>
    </citation>
    <scope>NUCLEOTIDE SEQUENCE</scope>
    <source>
        <strain evidence="5">SAG 36.94</strain>
    </source>
</reference>
<feature type="compositionally biased region" description="Low complexity" evidence="2">
    <location>
        <begin position="397"/>
        <end position="417"/>
    </location>
</feature>
<dbReference type="Pfam" id="PF09409">
    <property type="entry name" value="PUB"/>
    <property type="match status" value="1"/>
</dbReference>
<dbReference type="InterPro" id="IPR000626">
    <property type="entry name" value="Ubiquitin-like_dom"/>
</dbReference>
<protein>
    <recommendedName>
        <fullName evidence="6">Ubiquitin-like domain-containing protein</fullName>
    </recommendedName>
</protein>
<dbReference type="PRINTS" id="PR00421">
    <property type="entry name" value="THIOREDOXIN"/>
</dbReference>
<dbReference type="SUPFAM" id="SSF52833">
    <property type="entry name" value="Thioredoxin-like"/>
    <property type="match status" value="1"/>
</dbReference>
<dbReference type="CDD" id="cd09212">
    <property type="entry name" value="PUB"/>
    <property type="match status" value="1"/>
</dbReference>
<dbReference type="PROSITE" id="PS00299">
    <property type="entry name" value="UBIQUITIN_1"/>
    <property type="match status" value="1"/>
</dbReference>
<dbReference type="InterPro" id="IPR019954">
    <property type="entry name" value="Ubiquitin_CS"/>
</dbReference>
<feature type="compositionally biased region" description="Basic and acidic residues" evidence="2">
    <location>
        <begin position="571"/>
        <end position="580"/>
    </location>
</feature>
<dbReference type="CDD" id="cd02947">
    <property type="entry name" value="TRX_family"/>
    <property type="match status" value="1"/>
</dbReference>
<dbReference type="InterPro" id="IPR029071">
    <property type="entry name" value="Ubiquitin-like_domsf"/>
</dbReference>
<evidence type="ECO:0000313" key="5">
    <source>
        <dbReference type="EMBL" id="CAD9237057.1"/>
    </source>
</evidence>
<dbReference type="InterPro" id="IPR036249">
    <property type="entry name" value="Thioredoxin-like_sf"/>
</dbReference>
<feature type="region of interest" description="Disordered" evidence="2">
    <location>
        <begin position="387"/>
        <end position="423"/>
    </location>
</feature>
<evidence type="ECO:0000259" key="3">
    <source>
        <dbReference type="PROSITE" id="PS50053"/>
    </source>
</evidence>
<dbReference type="Pfam" id="PF00240">
    <property type="entry name" value="ubiquitin"/>
    <property type="match status" value="1"/>
</dbReference>
<dbReference type="PANTHER" id="PTHR46115">
    <property type="entry name" value="THIOREDOXIN-LIKE PROTEIN 1"/>
    <property type="match status" value="1"/>
</dbReference>
<accession>A0A7S1XH55</accession>
<dbReference type="SMART" id="SM00580">
    <property type="entry name" value="PUG"/>
    <property type="match status" value="1"/>
</dbReference>
<dbReference type="PROSITE" id="PS50053">
    <property type="entry name" value="UBIQUITIN_2"/>
    <property type="match status" value="1"/>
</dbReference>
<feature type="domain" description="Thioredoxin" evidence="4">
    <location>
        <begin position="133"/>
        <end position="253"/>
    </location>
</feature>
<dbReference type="InterPro" id="IPR018997">
    <property type="entry name" value="PUB_domain"/>
</dbReference>
<dbReference type="Gene3D" id="3.40.30.10">
    <property type="entry name" value="Glutaredoxin"/>
    <property type="match status" value="1"/>
</dbReference>
<dbReference type="AlphaFoldDB" id="A0A7S1XH55"/>
<dbReference type="Gene3D" id="3.10.20.90">
    <property type="entry name" value="Phosphatidylinositol 3-kinase Catalytic Subunit, Chain A, domain 1"/>
    <property type="match status" value="1"/>
</dbReference>
<dbReference type="EMBL" id="HBGH01016555">
    <property type="protein sequence ID" value="CAD9237057.1"/>
    <property type="molecule type" value="Transcribed_RNA"/>
</dbReference>
<name>A0A7S1XH55_9RHOD</name>
<dbReference type="SMART" id="SM00213">
    <property type="entry name" value="UBQ"/>
    <property type="match status" value="1"/>
</dbReference>
<proteinExistence type="predicted"/>
<dbReference type="Gene3D" id="1.20.58.2190">
    <property type="match status" value="1"/>
</dbReference>
<evidence type="ECO:0000259" key="4">
    <source>
        <dbReference type="PROSITE" id="PS51352"/>
    </source>
</evidence>
<evidence type="ECO:0008006" key="6">
    <source>
        <dbReference type="Google" id="ProtNLM"/>
    </source>
</evidence>
<dbReference type="InterPro" id="IPR036339">
    <property type="entry name" value="PUB-like_dom_sf"/>
</dbReference>
<sequence>MEEERKKKEEQEWRRKEEQERAMQEAKRKEEDEARVAAAARVQQEREQAVLQVSVKTVTGKNFVVPGVSRSATIAELKQKINDMFQIAKERQRMIFAGSILDDSGTIEQYKIQEGSFVHLVEKDPPAGSATASPRTAIAPSGKVEHIHQGKTQLDQILMACGSERLLVVDWSAPWCGPCRMIAPQFENLARQFPDVSFASVDTEASSENASLSRQEMIRAFPTFFFYRNMQKLHEFAGANLMMLNQKIDELRSPFPIPTSSSISRSIPNLVSGTITVPPGNTLVERVFNGLSTLKRSCSSNDFVLAVNTLITFLRNIVNNPSDPKYRRIRLSNMAFASRLGRHPGGINCMAAFGFQVTNEGGEQYLVMSDTAGRDSALEDTLRQLEAVVPTSERAGRGSSSARSATNSASGATTSPSFGMPGAAGADPQLLGALMADPAIAEIFGDLMRDPQGMSELSSAMAAFQSGNMSALNSLSQNPRMRRLTELMMQNPIALQRISEAASRMGMPGHLSGSLQPQGPVAGNTPPPPAQHFDGEPTSAEEEERLLAEAIRLSMEDSNNAFNQGGAQGQKKKDGDDAAS</sequence>